<name>A0ABW0GI90_9MICO</name>
<dbReference type="Gene3D" id="3.40.30.120">
    <property type="match status" value="1"/>
</dbReference>
<evidence type="ECO:0000313" key="5">
    <source>
        <dbReference type="Proteomes" id="UP001596122"/>
    </source>
</evidence>
<evidence type="ECO:0000256" key="1">
    <source>
        <dbReference type="ARBA" id="ARBA00022630"/>
    </source>
</evidence>
<reference evidence="5" key="1">
    <citation type="journal article" date="2019" name="Int. J. Syst. Evol. Microbiol.">
        <title>The Global Catalogue of Microorganisms (GCM) 10K type strain sequencing project: providing services to taxonomists for standard genome sequencing and annotation.</title>
        <authorList>
            <consortium name="The Broad Institute Genomics Platform"/>
            <consortium name="The Broad Institute Genome Sequencing Center for Infectious Disease"/>
            <person name="Wu L."/>
            <person name="Ma J."/>
        </authorList>
    </citation>
    <scope>NUCLEOTIDE SEQUENCE [LARGE SCALE GENOMIC DNA]</scope>
    <source>
        <strain evidence="5">CCUG 43114</strain>
    </source>
</reference>
<dbReference type="PRINTS" id="PR00420">
    <property type="entry name" value="RNGMNOXGNASE"/>
</dbReference>
<proteinExistence type="predicted"/>
<dbReference type="InterPro" id="IPR036188">
    <property type="entry name" value="FAD/NAD-bd_sf"/>
</dbReference>
<evidence type="ECO:0000313" key="4">
    <source>
        <dbReference type="EMBL" id="MFC5379204.1"/>
    </source>
</evidence>
<feature type="domain" description="FAD-binding" evidence="3">
    <location>
        <begin position="12"/>
        <end position="375"/>
    </location>
</feature>
<dbReference type="InterPro" id="IPR002938">
    <property type="entry name" value="FAD-bd"/>
</dbReference>
<dbReference type="EMBL" id="JBHSLD010000001">
    <property type="protein sequence ID" value="MFC5379204.1"/>
    <property type="molecule type" value="Genomic_DNA"/>
</dbReference>
<dbReference type="Proteomes" id="UP001596122">
    <property type="component" value="Unassembled WGS sequence"/>
</dbReference>
<keyword evidence="1" id="KW-0285">Flavoprotein</keyword>
<gene>
    <name evidence="4" type="ORF">ACFPJ6_00220</name>
</gene>
<organism evidence="4 5">
    <name type="scientific">Aquipuribacter nitratireducens</name>
    <dbReference type="NCBI Taxonomy" id="650104"/>
    <lineage>
        <taxon>Bacteria</taxon>
        <taxon>Bacillati</taxon>
        <taxon>Actinomycetota</taxon>
        <taxon>Actinomycetes</taxon>
        <taxon>Micrococcales</taxon>
        <taxon>Intrasporangiaceae</taxon>
        <taxon>Aquipuribacter</taxon>
    </lineage>
</organism>
<evidence type="ECO:0000256" key="2">
    <source>
        <dbReference type="ARBA" id="ARBA00022827"/>
    </source>
</evidence>
<protein>
    <submittedName>
        <fullName evidence="4">FAD-dependent oxidoreductase</fullName>
    </submittedName>
</protein>
<dbReference type="Gene3D" id="3.30.9.10">
    <property type="entry name" value="D-Amino Acid Oxidase, subunit A, domain 2"/>
    <property type="match status" value="1"/>
</dbReference>
<keyword evidence="2" id="KW-0274">FAD</keyword>
<dbReference type="Gene3D" id="3.50.50.60">
    <property type="entry name" value="FAD/NAD(P)-binding domain"/>
    <property type="match status" value="1"/>
</dbReference>
<dbReference type="Pfam" id="PF21274">
    <property type="entry name" value="Rng_hyd_C"/>
    <property type="match status" value="1"/>
</dbReference>
<dbReference type="PANTHER" id="PTHR43004">
    <property type="entry name" value="TRK SYSTEM POTASSIUM UPTAKE PROTEIN"/>
    <property type="match status" value="1"/>
</dbReference>
<dbReference type="SUPFAM" id="SSF51905">
    <property type="entry name" value="FAD/NAD(P)-binding domain"/>
    <property type="match status" value="1"/>
</dbReference>
<keyword evidence="5" id="KW-1185">Reference proteome</keyword>
<accession>A0ABW0GI90</accession>
<evidence type="ECO:0000259" key="3">
    <source>
        <dbReference type="Pfam" id="PF01494"/>
    </source>
</evidence>
<dbReference type="InterPro" id="IPR050641">
    <property type="entry name" value="RIFMO-like"/>
</dbReference>
<sequence length="611" mass="65709">MNETSDGTASARTDVLVVGSGPAGASAALFLATYGVDVTVVTKYGRLSDTPRAHITNQRTMETMRDVGLEQTLMDLATPWELMSNTTFCTSLAGEELGRVESWGTSLARKGDYEAQSPCHMLDAPQTITEPVLMKAAQERGAKVRFDTEYLSHSQDDEGVTTRLRDRLTGAEYSVRSRYLVGADGARSRVAADLDLPFEGPGAVGGALGIIFEADLSRFVAHRPSVLYWMLQPGAEKEGVGLGVLRMIKPWHEWMLMWGYAVADGPPDLTDEYIRELAVMLVGTDDFEMRVTARSPWTVNHHYATSLARGRVFCVGDAVHRHPPTNGLGSNTSVQDSYNLAWKLAHVLRGTASPSLLESYDAERAPIARQIVERANQSIADTGRIMQALGLDDTSDPARLEEALAARKAPGPEGDAVRAALRDAIAYKSYEFNAHGVEHNQRYVSTAVVPDGTPMPEFRRDEQLYAQPTTWPGAKLPHTWVTRDGHRVSTLDLVGRGEWSVVTGIGGASWLAAAAALGAARGLQLRPVSIGPGEAVEDPYGTWAQLRETDDGGVLLVRPDGYVAARSIAAPDSPEEAHAWLAGVLDAVLGPVPGAPGDVVDARAEAVPAPA</sequence>
<dbReference type="Pfam" id="PF01494">
    <property type="entry name" value="FAD_binding_3"/>
    <property type="match status" value="1"/>
</dbReference>
<dbReference type="RefSeq" id="WP_377002099.1">
    <property type="nucleotide sequence ID" value="NZ_JBHSLD010000001.1"/>
</dbReference>
<comment type="caution">
    <text evidence="4">The sequence shown here is derived from an EMBL/GenBank/DDBJ whole genome shotgun (WGS) entry which is preliminary data.</text>
</comment>
<dbReference type="PANTHER" id="PTHR43004:SF8">
    <property type="entry name" value="FAD-BINDING DOMAIN-CONTAINING PROTEIN-RELATED"/>
    <property type="match status" value="1"/>
</dbReference>